<dbReference type="Pfam" id="PF25788">
    <property type="entry name" value="Ig_Rha78A_N"/>
    <property type="match status" value="1"/>
</dbReference>
<proteinExistence type="predicted"/>
<dbReference type="PANTHER" id="PTHR33307">
    <property type="entry name" value="ALPHA-RHAMNOSIDASE (EUROFUNG)"/>
    <property type="match status" value="1"/>
</dbReference>
<evidence type="ECO:0000313" key="8">
    <source>
        <dbReference type="EMBL" id="UWN57918.1"/>
    </source>
</evidence>
<dbReference type="InterPro" id="IPR008902">
    <property type="entry name" value="Rhamnosid_concanavalin"/>
</dbReference>
<dbReference type="Gene3D" id="2.60.420.10">
    <property type="entry name" value="Maltose phosphorylase, domain 3"/>
    <property type="match status" value="1"/>
</dbReference>
<dbReference type="Pfam" id="PF17390">
    <property type="entry name" value="Bac_rhamnosid_C"/>
    <property type="match status" value="1"/>
</dbReference>
<dbReference type="Gene3D" id="2.60.40.10">
    <property type="entry name" value="Immunoglobulins"/>
    <property type="match status" value="1"/>
</dbReference>
<dbReference type="Proteomes" id="UP001059295">
    <property type="component" value="Chromosome"/>
</dbReference>
<evidence type="ECO:0000256" key="3">
    <source>
        <dbReference type="ARBA" id="ARBA00022801"/>
    </source>
</evidence>
<dbReference type="EC" id="3.2.1.40" evidence="2"/>
<dbReference type="InterPro" id="IPR013783">
    <property type="entry name" value="Ig-like_fold"/>
</dbReference>
<gene>
    <name evidence="8" type="ORF">NQ491_03825</name>
</gene>
<keyword evidence="3 8" id="KW-0378">Hydrolase</keyword>
<organism evidence="8 9">
    <name type="scientific">Alistipes ihumii AP11</name>
    <dbReference type="NCBI Taxonomy" id="1211813"/>
    <lineage>
        <taxon>Bacteria</taxon>
        <taxon>Pseudomonadati</taxon>
        <taxon>Bacteroidota</taxon>
        <taxon>Bacteroidia</taxon>
        <taxon>Bacteroidales</taxon>
        <taxon>Rikenellaceae</taxon>
        <taxon>Alistipes</taxon>
    </lineage>
</organism>
<evidence type="ECO:0000259" key="6">
    <source>
        <dbReference type="Pfam" id="PF17389"/>
    </source>
</evidence>
<dbReference type="InterPro" id="IPR016007">
    <property type="entry name" value="Alpha_rhamnosid"/>
</dbReference>
<dbReference type="InterPro" id="IPR008928">
    <property type="entry name" value="6-hairpin_glycosidase_sf"/>
</dbReference>
<sequence length="878" mass="98567">MNYGTFRSMTVLLGAAALWGTGCSDSGSAQIEDMRCEYMRSPVGIGLDMPPRFTWTYAGDEDFVQGKCRVRIASTKEALADSLAPGDVWTSPEIVSGNGFVECDAALALEPRTRYYWSATAWDEAGRIVCSPVDSFETAMADGGWTAKWITDRHDKNFAPSPMLRKSFTVKDGVREARLYMSAAAYGKMTVNGEPVTENKLEPGYTHYDKRNLYATYDVTKLLRPGENVVAAVLGNGFYNEIAPVATWDFEDARWRDRARMICELYIVYGDGTSEVIASDGSWKTATGPYLQNNIYSGDTYDARLEIPGWDRPGFDDRAWKPALEVAAPSPVLTAQTMPGIRPTREIKPVGVRSFGDTVYVFDFGENMSGLCRLKISGERGTKVEMQHGELLKDNGRVEMRNIDIYYDPMPGLGFQTDYYTLKGDGEETFTPDFNYHGFRWVEVRSDRPMKLDENSLTALCMHTAVEPVGEFRCSNDMLNEVWKATRRAYLANLMSIPTDCPQREKNGWTADAALAIDLALLNYDGILFYEKWFDDVADNIREDGRIAGIIPTSSWGYDDWIGPVWDASILIIPNAIYNYYGDKRTIEKIYPTVEKYLTYLKTREDSTGLVTYGIGDWVFYKTQTPTAYTSSCFYYLDYALMSRFAELTGRDAAPFREKAERIREAVNRIYFDSTAASYANGSQAALAVALGLGIVPEGYEQRVADNLAKAIEDNDFHLDFGTLGSKYALRMLTRYGHGDVAYKMASQKDCPSWGWWIEQGFTTLAETWALSPEFRDASVNHVFLGDVSAWMVSDIAGINFDPERPGYRHIVFRPHFFDGLDWAEAEYRSVSGPIRSRWERKGDRVVLTVTVPVNSTATVEAGGKTVEVGAGTHDFKF</sequence>
<dbReference type="GeneID" id="82890833"/>
<keyword evidence="9" id="KW-1185">Reference proteome</keyword>
<dbReference type="RefSeq" id="WP_034282406.1">
    <property type="nucleotide sequence ID" value="NZ_CAPH01000001.1"/>
</dbReference>
<dbReference type="PANTHER" id="PTHR33307:SF6">
    <property type="entry name" value="ALPHA-RHAMNOSIDASE (EUROFUNG)-RELATED"/>
    <property type="match status" value="1"/>
</dbReference>
<dbReference type="Gene3D" id="1.50.10.10">
    <property type="match status" value="1"/>
</dbReference>
<dbReference type="PROSITE" id="PS51257">
    <property type="entry name" value="PROKAR_LIPOPROTEIN"/>
    <property type="match status" value="1"/>
</dbReference>
<dbReference type="Pfam" id="PF08531">
    <property type="entry name" value="Bac_rhamnosid_N"/>
    <property type="match status" value="1"/>
</dbReference>
<dbReference type="GO" id="GO:0016787">
    <property type="term" value="F:hydrolase activity"/>
    <property type="evidence" value="ECO:0007669"/>
    <property type="project" value="UniProtKB-KW"/>
</dbReference>
<name>A0ABY5V236_9BACT</name>
<evidence type="ECO:0000259" key="4">
    <source>
        <dbReference type="Pfam" id="PF05592"/>
    </source>
</evidence>
<evidence type="ECO:0000256" key="1">
    <source>
        <dbReference type="ARBA" id="ARBA00001445"/>
    </source>
</evidence>
<evidence type="ECO:0000313" key="9">
    <source>
        <dbReference type="Proteomes" id="UP001059295"/>
    </source>
</evidence>
<feature type="domain" description="Alpha-L-rhamnosidase C-terminal" evidence="7">
    <location>
        <begin position="798"/>
        <end position="868"/>
    </location>
</feature>
<dbReference type="InterPro" id="IPR012341">
    <property type="entry name" value="6hp_glycosidase-like_sf"/>
</dbReference>
<comment type="catalytic activity">
    <reaction evidence="1">
        <text>Hydrolysis of terminal non-reducing alpha-L-rhamnose residues in alpha-L-rhamnosides.</text>
        <dbReference type="EC" id="3.2.1.40"/>
    </reaction>
</comment>
<evidence type="ECO:0000259" key="5">
    <source>
        <dbReference type="Pfam" id="PF08531"/>
    </source>
</evidence>
<dbReference type="SUPFAM" id="SSF48208">
    <property type="entry name" value="Six-hairpin glycosidases"/>
    <property type="match status" value="1"/>
</dbReference>
<reference evidence="8" key="1">
    <citation type="journal article" date="2022" name="Cell">
        <title>Design, construction, and in vivo augmentation of a complex gut microbiome.</title>
        <authorList>
            <person name="Cheng A.G."/>
            <person name="Ho P.Y."/>
            <person name="Aranda-Diaz A."/>
            <person name="Jain S."/>
            <person name="Yu F.B."/>
            <person name="Meng X."/>
            <person name="Wang M."/>
            <person name="Iakiviak M."/>
            <person name="Nagashima K."/>
            <person name="Zhao A."/>
            <person name="Murugkar P."/>
            <person name="Patil A."/>
            <person name="Atabakhsh K."/>
            <person name="Weakley A."/>
            <person name="Yan J."/>
            <person name="Brumbaugh A.R."/>
            <person name="Higginbottom S."/>
            <person name="Dimas A."/>
            <person name="Shiver A.L."/>
            <person name="Deutschbauer A."/>
            <person name="Neff N."/>
            <person name="Sonnenburg J.L."/>
            <person name="Huang K.C."/>
            <person name="Fischbach M.A."/>
        </authorList>
    </citation>
    <scope>NUCLEOTIDE SEQUENCE</scope>
    <source>
        <strain evidence="8">AP11</strain>
    </source>
</reference>
<dbReference type="InterPro" id="IPR035396">
    <property type="entry name" value="Bac_rhamnosid6H"/>
</dbReference>
<dbReference type="PIRSF" id="PIRSF010631">
    <property type="entry name" value="A-rhamnsds"/>
    <property type="match status" value="1"/>
</dbReference>
<feature type="domain" description="Bacterial alpha-L-rhamnosidase N-terminal" evidence="5">
    <location>
        <begin position="174"/>
        <end position="343"/>
    </location>
</feature>
<protein>
    <recommendedName>
        <fullName evidence="2">alpha-L-rhamnosidase</fullName>
        <ecNumber evidence="2">3.2.1.40</ecNumber>
    </recommendedName>
</protein>
<dbReference type="Pfam" id="PF17389">
    <property type="entry name" value="Bac_rhamnosid6H"/>
    <property type="match status" value="1"/>
</dbReference>
<dbReference type="InterPro" id="IPR035398">
    <property type="entry name" value="Bac_rhamnosid_C"/>
</dbReference>
<feature type="domain" description="Alpha-L-rhamnosidase concanavalin-like" evidence="4">
    <location>
        <begin position="355"/>
        <end position="463"/>
    </location>
</feature>
<evidence type="ECO:0000259" key="7">
    <source>
        <dbReference type="Pfam" id="PF17390"/>
    </source>
</evidence>
<dbReference type="Gene3D" id="2.60.120.260">
    <property type="entry name" value="Galactose-binding domain-like"/>
    <property type="match status" value="2"/>
</dbReference>
<dbReference type="EMBL" id="CP102294">
    <property type="protein sequence ID" value="UWN57918.1"/>
    <property type="molecule type" value="Genomic_DNA"/>
</dbReference>
<accession>A0ABY5V236</accession>
<feature type="domain" description="Alpha-L-rhamnosidase six-hairpin glycosidase" evidence="6">
    <location>
        <begin position="469"/>
        <end position="794"/>
    </location>
</feature>
<dbReference type="Pfam" id="PF05592">
    <property type="entry name" value="Bac_rhamnosid"/>
    <property type="match status" value="1"/>
</dbReference>
<dbReference type="InterPro" id="IPR013737">
    <property type="entry name" value="Bac_rhamnosid_N"/>
</dbReference>
<evidence type="ECO:0000256" key="2">
    <source>
        <dbReference type="ARBA" id="ARBA00012652"/>
    </source>
</evidence>